<keyword evidence="2" id="KW-0413">Isomerase</keyword>
<gene>
    <name evidence="2" type="ORF">D9R14_10565</name>
</gene>
<dbReference type="EMBL" id="RCTF01000007">
    <property type="protein sequence ID" value="RLP78696.1"/>
    <property type="molecule type" value="Genomic_DNA"/>
</dbReference>
<dbReference type="Proteomes" id="UP000269692">
    <property type="component" value="Unassembled WGS sequence"/>
</dbReference>
<dbReference type="GO" id="GO:0016853">
    <property type="term" value="F:isomerase activity"/>
    <property type="evidence" value="ECO:0007669"/>
    <property type="project" value="UniProtKB-KW"/>
</dbReference>
<dbReference type="InterPro" id="IPR029045">
    <property type="entry name" value="ClpP/crotonase-like_dom_sf"/>
</dbReference>
<dbReference type="PANTHER" id="PTHR42964:SF1">
    <property type="entry name" value="POLYKETIDE BIOSYNTHESIS ENOYL-COA HYDRATASE PKSH-RELATED"/>
    <property type="match status" value="1"/>
</dbReference>
<dbReference type="CDD" id="cd06558">
    <property type="entry name" value="crotonase-like"/>
    <property type="match status" value="1"/>
</dbReference>
<dbReference type="Gene3D" id="3.90.226.10">
    <property type="entry name" value="2-enoyl-CoA Hydratase, Chain A, domain 1"/>
    <property type="match status" value="1"/>
</dbReference>
<reference evidence="2 3" key="1">
    <citation type="submission" date="2018-10" db="EMBL/GenBank/DDBJ databases">
        <title>Xanthobacter tagetidis genome sequencing and assembly.</title>
        <authorList>
            <person name="Maclea K.S."/>
            <person name="Goen A.E."/>
            <person name="Fatima S.A."/>
        </authorList>
    </citation>
    <scope>NUCLEOTIDE SEQUENCE [LARGE SCALE GENOMIC DNA]</scope>
    <source>
        <strain evidence="2 3">ATCC 700314</strain>
    </source>
</reference>
<organism evidence="2 3">
    <name type="scientific">Xanthobacter tagetidis</name>
    <dbReference type="NCBI Taxonomy" id="60216"/>
    <lineage>
        <taxon>Bacteria</taxon>
        <taxon>Pseudomonadati</taxon>
        <taxon>Pseudomonadota</taxon>
        <taxon>Alphaproteobacteria</taxon>
        <taxon>Hyphomicrobiales</taxon>
        <taxon>Xanthobacteraceae</taxon>
        <taxon>Xanthobacter</taxon>
    </lineage>
</organism>
<dbReference type="SUPFAM" id="SSF52096">
    <property type="entry name" value="ClpP/crotonase"/>
    <property type="match status" value="1"/>
</dbReference>
<comment type="caution">
    <text evidence="2">The sequence shown here is derived from an EMBL/GenBank/DDBJ whole genome shotgun (WGS) entry which is preliminary data.</text>
</comment>
<evidence type="ECO:0000256" key="1">
    <source>
        <dbReference type="ARBA" id="ARBA00005254"/>
    </source>
</evidence>
<protein>
    <submittedName>
        <fullName evidence="2">Enoyl-CoA hydratase/isomerase family protein</fullName>
    </submittedName>
</protein>
<dbReference type="InterPro" id="IPR051683">
    <property type="entry name" value="Enoyl-CoA_Hydratase/Isomerase"/>
</dbReference>
<dbReference type="OrthoDB" id="9795727at2"/>
<dbReference type="InterPro" id="IPR001753">
    <property type="entry name" value="Enoyl-CoA_hydra/iso"/>
</dbReference>
<name>A0A3L7AE04_9HYPH</name>
<accession>A0A3L7AE04</accession>
<comment type="similarity">
    <text evidence="1">Belongs to the enoyl-CoA hydratase/isomerase family.</text>
</comment>
<dbReference type="Gene3D" id="1.10.12.10">
    <property type="entry name" value="Lyase 2-enoyl-coa Hydratase, Chain A, domain 2"/>
    <property type="match status" value="1"/>
</dbReference>
<keyword evidence="3" id="KW-1185">Reference proteome</keyword>
<evidence type="ECO:0000313" key="2">
    <source>
        <dbReference type="EMBL" id="RLP78696.1"/>
    </source>
</evidence>
<dbReference type="InterPro" id="IPR014748">
    <property type="entry name" value="Enoyl-CoA_hydra_C"/>
</dbReference>
<dbReference type="RefSeq" id="WP_121623289.1">
    <property type="nucleotide sequence ID" value="NZ_JACIIW010000005.1"/>
</dbReference>
<proteinExistence type="inferred from homology"/>
<sequence>MSLLFTVANGVAVITLDRPQVHNAFDDALIAALTRAYERAIDDPAVTAILLRASGKNFCAGADLNWMKRMAGYSRHENLADAMALGRLMYIIDTAPKPTLVRVQGLAFAGATGLIAASDIAVCASDSEFAITEVRLGIIPAVISPYLVRAMGARQARRYFLTAERFSAETARDLGLVHEVVPAEELDDAIERHLKALRAGSPAAIAAVKELVAAVDGPVDLTMVQDTARRIAAQRASADGREGIAAFLEKRKPKWGTP</sequence>
<evidence type="ECO:0000313" key="3">
    <source>
        <dbReference type="Proteomes" id="UP000269692"/>
    </source>
</evidence>
<dbReference type="Pfam" id="PF00378">
    <property type="entry name" value="ECH_1"/>
    <property type="match status" value="1"/>
</dbReference>
<dbReference type="AlphaFoldDB" id="A0A3L7AE04"/>
<dbReference type="PANTHER" id="PTHR42964">
    <property type="entry name" value="ENOYL-COA HYDRATASE"/>
    <property type="match status" value="1"/>
</dbReference>